<protein>
    <recommendedName>
        <fullName evidence="7">Major facilitator superfamily (MFS) profile domain-containing protein</fullName>
    </recommendedName>
</protein>
<evidence type="ECO:0000256" key="1">
    <source>
        <dbReference type="ARBA" id="ARBA00004651"/>
    </source>
</evidence>
<dbReference type="EMBL" id="NRGR01000020">
    <property type="protein sequence ID" value="PCC38749.1"/>
    <property type="molecule type" value="Genomic_DNA"/>
</dbReference>
<feature type="transmembrane region" description="Helical" evidence="6">
    <location>
        <begin position="229"/>
        <end position="249"/>
    </location>
</feature>
<keyword evidence="9" id="KW-1185">Reference proteome</keyword>
<name>A0A2A3YHN7_9MICO</name>
<dbReference type="InterPro" id="IPR020846">
    <property type="entry name" value="MFS_dom"/>
</dbReference>
<comment type="caution">
    <text evidence="8">The sequence shown here is derived from an EMBL/GenBank/DDBJ whole genome shotgun (WGS) entry which is preliminary data.</text>
</comment>
<feature type="transmembrane region" description="Helical" evidence="6">
    <location>
        <begin position="312"/>
        <end position="337"/>
    </location>
</feature>
<dbReference type="OrthoDB" id="4965946at2"/>
<evidence type="ECO:0000313" key="8">
    <source>
        <dbReference type="EMBL" id="PCC38749.1"/>
    </source>
</evidence>
<dbReference type="GO" id="GO:0005886">
    <property type="term" value="C:plasma membrane"/>
    <property type="evidence" value="ECO:0007669"/>
    <property type="project" value="UniProtKB-SubCell"/>
</dbReference>
<feature type="transmembrane region" description="Helical" evidence="6">
    <location>
        <begin position="51"/>
        <end position="74"/>
    </location>
</feature>
<evidence type="ECO:0000259" key="7">
    <source>
        <dbReference type="PROSITE" id="PS50850"/>
    </source>
</evidence>
<comment type="subcellular location">
    <subcellularLocation>
        <location evidence="1">Cell membrane</location>
        <topology evidence="1">Multi-pass membrane protein</topology>
    </subcellularLocation>
</comment>
<dbReference type="PANTHER" id="PTHR23513:SF11">
    <property type="entry name" value="STAPHYLOFERRIN A TRANSPORTER"/>
    <property type="match status" value="1"/>
</dbReference>
<feature type="transmembrane region" description="Helical" evidence="6">
    <location>
        <begin position="95"/>
        <end position="117"/>
    </location>
</feature>
<dbReference type="AlphaFoldDB" id="A0A2A3YHN7"/>
<dbReference type="InterPro" id="IPR011701">
    <property type="entry name" value="MFS"/>
</dbReference>
<gene>
    <name evidence="8" type="ORF">CIK66_12520</name>
</gene>
<proteinExistence type="predicted"/>
<dbReference type="Gene3D" id="1.20.1250.20">
    <property type="entry name" value="MFS general substrate transporter like domains"/>
    <property type="match status" value="1"/>
</dbReference>
<dbReference type="PANTHER" id="PTHR23513">
    <property type="entry name" value="INTEGRAL MEMBRANE EFFLUX PROTEIN-RELATED"/>
    <property type="match status" value="1"/>
</dbReference>
<evidence type="ECO:0000256" key="3">
    <source>
        <dbReference type="ARBA" id="ARBA00022692"/>
    </source>
</evidence>
<keyword evidence="2" id="KW-1003">Cell membrane</keyword>
<reference evidence="8 9" key="1">
    <citation type="journal article" date="2017" name="Elife">
        <title>Extensive horizontal gene transfer in cheese-associated bacteria.</title>
        <authorList>
            <person name="Bonham K.S."/>
            <person name="Wolfe B.E."/>
            <person name="Dutton R.J."/>
        </authorList>
    </citation>
    <scope>NUCLEOTIDE SEQUENCE [LARGE SCALE GENOMIC DNA]</scope>
    <source>
        <strain evidence="8 9">341_9</strain>
    </source>
</reference>
<dbReference type="SUPFAM" id="SSF103473">
    <property type="entry name" value="MFS general substrate transporter"/>
    <property type="match status" value="1"/>
</dbReference>
<dbReference type="GO" id="GO:0022857">
    <property type="term" value="F:transmembrane transporter activity"/>
    <property type="evidence" value="ECO:0007669"/>
    <property type="project" value="InterPro"/>
</dbReference>
<feature type="transmembrane region" description="Helical" evidence="6">
    <location>
        <begin position="166"/>
        <end position="191"/>
    </location>
</feature>
<feature type="transmembrane region" description="Helical" evidence="6">
    <location>
        <begin position="21"/>
        <end position="45"/>
    </location>
</feature>
<dbReference type="CDD" id="cd06173">
    <property type="entry name" value="MFS_MefA_like"/>
    <property type="match status" value="1"/>
</dbReference>
<evidence type="ECO:0000256" key="5">
    <source>
        <dbReference type="ARBA" id="ARBA00023136"/>
    </source>
</evidence>
<sequence>MTTTASAPQPLRRNAEYRRWLLGDVCLELGTGIGTFAFPLVTYAVTGSLGATGLVGMIQGIGGLVGMVPGGLLADRFGRRRLRLLAGSTGTLLQAVLIVVLMAGWGSVLVLATIAILDRFRAGLLGAASDAMLKQLVPPAQLPRAVSVNQGRDAAVEMIAGPLGGVLFGLAVAFPPLAQLLGNLGSVLATWRMRGRYLPRAVEAASTRVRDDLREAVVWALSQRVRVQLLAVATLVNLGSNGLLLTVLLHLTASGVPAGRIGLLNTVLAGSILLGAVLAPRLVEKVPTGVLVTGPILIMAAAAAFLPFAPGMLAIAAAYAVMGIGIAPLNAGTQGFLLHITPVAMQGRIGALMGTIAMGFMPLAPAAAGWGLDLVGPLPTMLLFSGILVAGALVVLLGRDLRRVPAAARWESYARAEGLSSEG</sequence>
<organism evidence="8 9">
    <name type="scientific">Brachybacterium alimentarium</name>
    <dbReference type="NCBI Taxonomy" id="47845"/>
    <lineage>
        <taxon>Bacteria</taxon>
        <taxon>Bacillati</taxon>
        <taxon>Actinomycetota</taxon>
        <taxon>Actinomycetes</taxon>
        <taxon>Micrococcales</taxon>
        <taxon>Dermabacteraceae</taxon>
        <taxon>Brachybacterium</taxon>
    </lineage>
</organism>
<keyword evidence="4 6" id="KW-1133">Transmembrane helix</keyword>
<accession>A0A2A3YHN7</accession>
<feature type="transmembrane region" description="Helical" evidence="6">
    <location>
        <begin position="378"/>
        <end position="397"/>
    </location>
</feature>
<evidence type="ECO:0000256" key="4">
    <source>
        <dbReference type="ARBA" id="ARBA00022989"/>
    </source>
</evidence>
<dbReference type="RefSeq" id="WP_096197368.1">
    <property type="nucleotide sequence ID" value="NZ_JBQQHC010000021.1"/>
</dbReference>
<dbReference type="PROSITE" id="PS00216">
    <property type="entry name" value="SUGAR_TRANSPORT_1"/>
    <property type="match status" value="1"/>
</dbReference>
<dbReference type="InterPro" id="IPR005829">
    <property type="entry name" value="Sugar_transporter_CS"/>
</dbReference>
<keyword evidence="5 6" id="KW-0472">Membrane</keyword>
<evidence type="ECO:0000256" key="2">
    <source>
        <dbReference type="ARBA" id="ARBA00022475"/>
    </source>
</evidence>
<feature type="domain" description="Major facilitator superfamily (MFS) profile" evidence="7">
    <location>
        <begin position="1"/>
        <end position="403"/>
    </location>
</feature>
<dbReference type="InterPro" id="IPR036259">
    <property type="entry name" value="MFS_trans_sf"/>
</dbReference>
<dbReference type="Proteomes" id="UP000218598">
    <property type="component" value="Unassembled WGS sequence"/>
</dbReference>
<keyword evidence="3 6" id="KW-0812">Transmembrane</keyword>
<feature type="transmembrane region" description="Helical" evidence="6">
    <location>
        <begin position="349"/>
        <end position="372"/>
    </location>
</feature>
<evidence type="ECO:0000313" key="9">
    <source>
        <dbReference type="Proteomes" id="UP000218598"/>
    </source>
</evidence>
<dbReference type="PROSITE" id="PS50850">
    <property type="entry name" value="MFS"/>
    <property type="match status" value="1"/>
</dbReference>
<feature type="transmembrane region" description="Helical" evidence="6">
    <location>
        <begin position="261"/>
        <end position="279"/>
    </location>
</feature>
<dbReference type="Pfam" id="PF07690">
    <property type="entry name" value="MFS_1"/>
    <property type="match status" value="1"/>
</dbReference>
<feature type="transmembrane region" description="Helical" evidence="6">
    <location>
        <begin position="286"/>
        <end position="306"/>
    </location>
</feature>
<evidence type="ECO:0000256" key="6">
    <source>
        <dbReference type="SAM" id="Phobius"/>
    </source>
</evidence>